<dbReference type="Proteomes" id="UP000000322">
    <property type="component" value="Chromosome"/>
</dbReference>
<dbReference type="AlphaFoldDB" id="D1BD34"/>
<gene>
    <name evidence="1" type="ordered locus">Sked_31410</name>
</gene>
<dbReference type="InterPro" id="IPR011335">
    <property type="entry name" value="Restrct_endonuc-II-like"/>
</dbReference>
<name>D1BD34_SANKS</name>
<protein>
    <recommendedName>
        <fullName evidence="3">DUF559 domain-containing protein</fullName>
    </recommendedName>
</protein>
<keyword evidence="2" id="KW-1185">Reference proteome</keyword>
<dbReference type="eggNOG" id="COG5340">
    <property type="taxonomic scope" value="Bacteria"/>
</dbReference>
<accession>D1BD34</accession>
<dbReference type="OrthoDB" id="5517693at2"/>
<organism evidence="1 2">
    <name type="scientific">Sanguibacter keddieii (strain ATCC 51767 / DSM 10542 / NCFB 3025 / ST-74)</name>
    <dbReference type="NCBI Taxonomy" id="446469"/>
    <lineage>
        <taxon>Bacteria</taxon>
        <taxon>Bacillati</taxon>
        <taxon>Actinomycetota</taxon>
        <taxon>Actinomycetes</taxon>
        <taxon>Micrococcales</taxon>
        <taxon>Sanguibacteraceae</taxon>
        <taxon>Sanguibacter</taxon>
    </lineage>
</organism>
<dbReference type="KEGG" id="ske:Sked_31410"/>
<evidence type="ECO:0008006" key="3">
    <source>
        <dbReference type="Google" id="ProtNLM"/>
    </source>
</evidence>
<dbReference type="HOGENOM" id="CLU_052626_4_0_11"/>
<dbReference type="SUPFAM" id="SSF52980">
    <property type="entry name" value="Restriction endonuclease-like"/>
    <property type="match status" value="1"/>
</dbReference>
<proteinExistence type="predicted"/>
<dbReference type="RefSeq" id="WP_012868106.1">
    <property type="nucleotide sequence ID" value="NC_013521.1"/>
</dbReference>
<dbReference type="EMBL" id="CP001819">
    <property type="protein sequence ID" value="ACZ23038.1"/>
    <property type="molecule type" value="Genomic_DNA"/>
</dbReference>
<sequence>MVLARDLPRGVLDAEVRAGRLVRVRRGAYLPLAELPRDDLSARLRLALARIAAVAAQTGSSPVVSHQSAALVWGLPAWHLPTTVHLLLPFRRSGRSAADVTWHHRGTAGRKPVAFSGLHVTGLEQTVVDCLTTAPPLHAVVVADAALARGADRTEIDRLLVMLGSRRGVARGRELLDLADRGAQSPWESVCRVVVQAVGLPAPGTQIRVDTDLGRFYADMGWRQWRLLVEFDGAVKYARSGREATAALMAEKRRQHAMEDEGWRVLRVTAADLRQDLPLLRRLRRLLHDTAFHSTRPRPHLLTDLHHPPP</sequence>
<reference evidence="1 2" key="1">
    <citation type="journal article" date="2009" name="Stand. Genomic Sci.">
        <title>Complete genome sequence of Sanguibacter keddieii type strain (ST-74).</title>
        <authorList>
            <person name="Ivanova N."/>
            <person name="Sikorski J."/>
            <person name="Sims D."/>
            <person name="Brettin T."/>
            <person name="Detter J.C."/>
            <person name="Han C."/>
            <person name="Lapidus A."/>
            <person name="Copeland A."/>
            <person name="Glavina Del Rio T."/>
            <person name="Nolan M."/>
            <person name="Chen F."/>
            <person name="Lucas S."/>
            <person name="Tice H."/>
            <person name="Cheng J.F."/>
            <person name="Bruce D."/>
            <person name="Goodwin L."/>
            <person name="Pitluck S."/>
            <person name="Pati A."/>
            <person name="Mavromatis K."/>
            <person name="Chen A."/>
            <person name="Palaniappan K."/>
            <person name="D'haeseleer P."/>
            <person name="Chain P."/>
            <person name="Bristow J."/>
            <person name="Eisen J.A."/>
            <person name="Markowitz V."/>
            <person name="Hugenholtz P."/>
            <person name="Goker M."/>
            <person name="Pukall R."/>
            <person name="Klenk H.P."/>
            <person name="Kyrpides N.C."/>
        </authorList>
    </citation>
    <scope>NUCLEOTIDE SEQUENCE [LARGE SCALE GENOMIC DNA]</scope>
    <source>
        <strain evidence="2">ATCC 51767 / DSM 10542 / NCFB 3025 / ST-74</strain>
    </source>
</reference>
<dbReference type="STRING" id="446469.Sked_31410"/>
<evidence type="ECO:0000313" key="2">
    <source>
        <dbReference type="Proteomes" id="UP000000322"/>
    </source>
</evidence>
<evidence type="ECO:0000313" key="1">
    <source>
        <dbReference type="EMBL" id="ACZ23038.1"/>
    </source>
</evidence>